<dbReference type="PANTHER" id="PTHR33744">
    <property type="entry name" value="CARBOHYDRATE DIACID REGULATOR"/>
    <property type="match status" value="1"/>
</dbReference>
<dbReference type="OrthoDB" id="154713at2"/>
<dbReference type="InterPro" id="IPR051448">
    <property type="entry name" value="CdaR-like_regulators"/>
</dbReference>
<dbReference type="Gene3D" id="1.10.10.2840">
    <property type="entry name" value="PucR C-terminal helix-turn-helix domain"/>
    <property type="match status" value="1"/>
</dbReference>
<dbReference type="Proteomes" id="UP000031563">
    <property type="component" value="Unassembled WGS sequence"/>
</dbReference>
<dbReference type="AlphaFoldDB" id="A0A0F5I244"/>
<protein>
    <submittedName>
        <fullName evidence="3">Positive regulator of phenol hydroxylase, DmpR</fullName>
    </submittedName>
</protein>
<gene>
    <name evidence="3" type="ORF">QY95_02211</name>
</gene>
<organism evidence="3 4">
    <name type="scientific">Bacillus thermotolerans</name>
    <name type="common">Quasibacillus thermotolerans</name>
    <dbReference type="NCBI Taxonomy" id="1221996"/>
    <lineage>
        <taxon>Bacteria</taxon>
        <taxon>Bacillati</taxon>
        <taxon>Bacillota</taxon>
        <taxon>Bacilli</taxon>
        <taxon>Bacillales</taxon>
        <taxon>Bacillaceae</taxon>
        <taxon>Bacillus</taxon>
    </lineage>
</organism>
<dbReference type="InterPro" id="IPR004096">
    <property type="entry name" value="V4R"/>
</dbReference>
<dbReference type="InterPro" id="IPR010523">
    <property type="entry name" value="XylR_N"/>
</dbReference>
<proteinExistence type="inferred from homology"/>
<dbReference type="SMART" id="SM00989">
    <property type="entry name" value="V4R"/>
    <property type="match status" value="1"/>
</dbReference>
<evidence type="ECO:0000313" key="3">
    <source>
        <dbReference type="EMBL" id="KKB39581.1"/>
    </source>
</evidence>
<sequence>MMETTQSLVQTLNLTCREGLVYTDEVRSLLIPAEAFGTLRKDLIKNIGIERMRAFLFRYGWNLGRQDAEQAPPEPSSSLKEKVSYGPVVHSLKGHVQASLRSLDITEEGSKVTHFYMEGTWKYSYEAVEHVKNFGLSDHPICYTLTGYASGYISKLIGETVIFKETACAGAGAEECQWVGRLVSEWGDAADEQLSYFEELPILQELEHTHQHLIEEKNNLAKVTAVHEMLTEEIVKGNHLDSIVRVMYEQTGIPVLIENSYHEPLAYEGLSQERLKQEMQDTDWSKQSIYKTKAIETKAGTRLVKPVSLQGEIVAYCSFFFEERKLINSQIVSMFIEKLSSVCSLVLLNEKTKFEEAERMKGRFLEEILNKKYDEKKDILKRAGFISLDLSKPYYICVVQYKLPEHNTERELAFHDIVLKETSTYFRNEKVDTLIGQRCSSIIVLITEPEQGEQAVTDLCWALLNKLESIDGQVDFQVGISLKSDNIIQSAEAYKEALTASRIASRNLPVVTFESLGIVGLLANDYHEKELEKLAKSTLGPLYGEGDEKKIELLKTLYVFLLNGGNHEQTSEDIGLSISGLRYRISKITSILQCSLRDAEENFHLLLALKALKFTGKLDV</sequence>
<dbReference type="Gene3D" id="3.30.1380.20">
    <property type="entry name" value="Trafficking protein particle complex subunit 3"/>
    <property type="match status" value="1"/>
</dbReference>
<dbReference type="InterPro" id="IPR025736">
    <property type="entry name" value="PucR_C-HTH_dom"/>
</dbReference>
<accession>A0A0F5HUG7</accession>
<accession>A0A0F5I244</accession>
<dbReference type="STRING" id="1221996.QY95_02211"/>
<dbReference type="EMBL" id="JWIR02000040">
    <property type="protein sequence ID" value="KKB39581.1"/>
    <property type="molecule type" value="Genomic_DNA"/>
</dbReference>
<dbReference type="InterPro" id="IPR041522">
    <property type="entry name" value="CdaR_GGDEF"/>
</dbReference>
<name>A0A0F5I244_BACTR</name>
<feature type="domain" description="4-vinyl reductase 4VR" evidence="2">
    <location>
        <begin position="120"/>
        <end position="182"/>
    </location>
</feature>
<dbReference type="InterPro" id="IPR042070">
    <property type="entry name" value="PucR_C-HTH_sf"/>
</dbReference>
<dbReference type="InterPro" id="IPR024096">
    <property type="entry name" value="NO_sig/Golgi_transp_ligand-bd"/>
</dbReference>
<comment type="similarity">
    <text evidence="1">Belongs to the CdaR family.</text>
</comment>
<keyword evidence="4" id="KW-1185">Reference proteome</keyword>
<dbReference type="Pfam" id="PF13556">
    <property type="entry name" value="HTH_30"/>
    <property type="match status" value="1"/>
</dbReference>
<evidence type="ECO:0000256" key="1">
    <source>
        <dbReference type="ARBA" id="ARBA00006754"/>
    </source>
</evidence>
<dbReference type="PANTHER" id="PTHR33744:SF1">
    <property type="entry name" value="DNA-BINDING TRANSCRIPTIONAL ACTIVATOR ADER"/>
    <property type="match status" value="1"/>
</dbReference>
<dbReference type="Pfam" id="PF02830">
    <property type="entry name" value="V4R"/>
    <property type="match status" value="1"/>
</dbReference>
<evidence type="ECO:0000259" key="2">
    <source>
        <dbReference type="SMART" id="SM00989"/>
    </source>
</evidence>
<dbReference type="Pfam" id="PF17853">
    <property type="entry name" value="GGDEF_2"/>
    <property type="match status" value="1"/>
</dbReference>
<dbReference type="Pfam" id="PF06505">
    <property type="entry name" value="XylR_N"/>
    <property type="match status" value="1"/>
</dbReference>
<evidence type="ECO:0000313" key="4">
    <source>
        <dbReference type="Proteomes" id="UP000031563"/>
    </source>
</evidence>
<dbReference type="SUPFAM" id="SSF111126">
    <property type="entry name" value="Ligand-binding domain in the NO signalling and Golgi transport"/>
    <property type="match status" value="1"/>
</dbReference>
<comment type="caution">
    <text evidence="3">The sequence shown here is derived from an EMBL/GenBank/DDBJ whole genome shotgun (WGS) entry which is preliminary data.</text>
</comment>
<reference evidence="3" key="1">
    <citation type="submission" date="2015-02" db="EMBL/GenBank/DDBJ databases">
        <title>Genome Assembly of Bacillaceae bacterium MTCC 8252.</title>
        <authorList>
            <person name="Verma A."/>
            <person name="Khatri I."/>
            <person name="Mual P."/>
            <person name="Subramanian S."/>
            <person name="Krishnamurthi S."/>
        </authorList>
    </citation>
    <scope>NUCLEOTIDE SEQUENCE [LARGE SCALE GENOMIC DNA]</scope>
    <source>
        <strain evidence="3">MTCC 8252</strain>
    </source>
</reference>